<feature type="region of interest" description="Disordered" evidence="1">
    <location>
        <begin position="40"/>
        <end position="69"/>
    </location>
</feature>
<accession>A0AAN9U462</accession>
<feature type="compositionally biased region" description="Polar residues" evidence="1">
    <location>
        <begin position="204"/>
        <end position="213"/>
    </location>
</feature>
<reference evidence="2 3" key="1">
    <citation type="journal article" date="2023" name="PLoS ONE">
        <title>Cytospora paraplurivora sp. nov. isolated from orchards with fruit tree decline syndrome in Ontario, Canada.</title>
        <authorList>
            <person name="Ilyukhin E."/>
            <person name="Nguyen H.D.T."/>
            <person name="Castle A.J."/>
            <person name="Ellouze W."/>
        </authorList>
    </citation>
    <scope>NUCLEOTIDE SEQUENCE [LARGE SCALE GENOMIC DNA]</scope>
    <source>
        <strain evidence="2 3">FDS-564</strain>
    </source>
</reference>
<feature type="compositionally biased region" description="Basic and acidic residues" evidence="1">
    <location>
        <begin position="363"/>
        <end position="372"/>
    </location>
</feature>
<feature type="region of interest" description="Disordered" evidence="1">
    <location>
        <begin position="333"/>
        <end position="415"/>
    </location>
</feature>
<feature type="compositionally biased region" description="Basic residues" evidence="1">
    <location>
        <begin position="227"/>
        <end position="236"/>
    </location>
</feature>
<feature type="compositionally biased region" description="Polar residues" evidence="1">
    <location>
        <begin position="40"/>
        <end position="49"/>
    </location>
</feature>
<comment type="caution">
    <text evidence="2">The sequence shown here is derived from an EMBL/GenBank/DDBJ whole genome shotgun (WGS) entry which is preliminary data.</text>
</comment>
<evidence type="ECO:0000256" key="1">
    <source>
        <dbReference type="SAM" id="MobiDB-lite"/>
    </source>
</evidence>
<sequence length="708" mass="78088">MAPPLVASIDGSVNTQAIQNRSLVTQQYLPKYLECGDQAVQRSSGNRESQGAPMEIQGMHGQPQARNQAPLEVQGAPRINEPQDSVSSESSLSPDVEMVDNLEKSPAPSDPIDVLDKYAFDFDRDAYNHHVPLRFTHGTTLYVGRLHPQTTNLAQHYEDAAVEDEVDTCPPLIPHELELKSKDRKAIQCVWVGMLPGDEKRSKSASVTNQPQAQPMVDEAQVDGSAKRKATKKGKKESRIIDLVPDEMNIISYDPNALRVVAKKSKKITQKWFLYALINPDPVTKLCQGWRVGPDEVFYFKAFRGDEAKSYQPRKRITQEKIAAVIFPDEPKPSAAASQLKQPSGLPSPQPTAESPKVYSRKSSNESEKVSDTAKTSRSPSRDAANDNDLAMNSPVSSIEGDGGPIGDDYPSDDGHLMAGLEAVNAHVDSLVRKGRNTTGVESEVAMVKADKKDTKGKRVSFESVNGEASETHSEAVHDPTSSGGYNDNKETRTEPEMLRQAEADQIATQMVSMVMRMASNSDLTALRQGQTMLECISQRCTAPSHSALGLYLNVPPGEDSDPEACKGKLDQILDLFPELEDIDMDEHMLAWMIRGLQITGQSIDIDLLPACLISFSELFNNKFKLEGTLNHPVRLRTGELADMICQARDDAEKMMDIESCDDKESDDLIECPSHPYMDDMKKIWKAHVWSDPREKSAKAREAGSEGL</sequence>
<dbReference type="EMBL" id="JAJSPL020000026">
    <property type="protein sequence ID" value="KAK7738352.1"/>
    <property type="molecule type" value="Genomic_DNA"/>
</dbReference>
<feature type="region of interest" description="Disordered" evidence="1">
    <location>
        <begin position="458"/>
        <end position="491"/>
    </location>
</feature>
<feature type="compositionally biased region" description="Polar residues" evidence="1">
    <location>
        <begin position="336"/>
        <end position="353"/>
    </location>
</feature>
<protein>
    <submittedName>
        <fullName evidence="2">Uncharacterized protein</fullName>
    </submittedName>
</protein>
<name>A0AAN9U462_9PEZI</name>
<gene>
    <name evidence="2" type="ORF">SLS53_006163</name>
</gene>
<dbReference type="Proteomes" id="UP001320245">
    <property type="component" value="Unassembled WGS sequence"/>
</dbReference>
<proteinExistence type="predicted"/>
<evidence type="ECO:0000313" key="3">
    <source>
        <dbReference type="Proteomes" id="UP001320245"/>
    </source>
</evidence>
<evidence type="ECO:0000313" key="2">
    <source>
        <dbReference type="EMBL" id="KAK7738352.1"/>
    </source>
</evidence>
<feature type="region of interest" description="Disordered" evidence="1">
    <location>
        <begin position="199"/>
        <end position="237"/>
    </location>
</feature>
<organism evidence="2 3">
    <name type="scientific">Cytospora paraplurivora</name>
    <dbReference type="NCBI Taxonomy" id="2898453"/>
    <lineage>
        <taxon>Eukaryota</taxon>
        <taxon>Fungi</taxon>
        <taxon>Dikarya</taxon>
        <taxon>Ascomycota</taxon>
        <taxon>Pezizomycotina</taxon>
        <taxon>Sordariomycetes</taxon>
        <taxon>Sordariomycetidae</taxon>
        <taxon>Diaporthales</taxon>
        <taxon>Cytosporaceae</taxon>
        <taxon>Cytospora</taxon>
    </lineage>
</organism>
<dbReference type="AlphaFoldDB" id="A0AAN9U462"/>
<keyword evidence="3" id="KW-1185">Reference proteome</keyword>